<evidence type="ECO:0000313" key="4">
    <source>
        <dbReference type="Proteomes" id="UP001205843"/>
    </source>
</evidence>
<organism evidence="3 4">
    <name type="scientific">Natronocella acetinitrilica</name>
    <dbReference type="NCBI Taxonomy" id="414046"/>
    <lineage>
        <taxon>Bacteria</taxon>
        <taxon>Pseudomonadati</taxon>
        <taxon>Pseudomonadota</taxon>
        <taxon>Gammaproteobacteria</taxon>
        <taxon>Chromatiales</taxon>
        <taxon>Ectothiorhodospiraceae</taxon>
        <taxon>Natronocella</taxon>
    </lineage>
</organism>
<evidence type="ECO:0000256" key="1">
    <source>
        <dbReference type="SAM" id="MobiDB-lite"/>
    </source>
</evidence>
<dbReference type="RefSeq" id="WP_253477008.1">
    <property type="nucleotide sequence ID" value="NZ_JALJXV010000004.1"/>
</dbReference>
<protein>
    <submittedName>
        <fullName evidence="3">GGDEF domain-containing protein</fullName>
    </submittedName>
</protein>
<evidence type="ECO:0000259" key="2">
    <source>
        <dbReference type="SMART" id="SM00267"/>
    </source>
</evidence>
<feature type="region of interest" description="Disordered" evidence="1">
    <location>
        <begin position="1"/>
        <end position="21"/>
    </location>
</feature>
<dbReference type="Proteomes" id="UP001205843">
    <property type="component" value="Unassembled WGS sequence"/>
</dbReference>
<reference evidence="3" key="1">
    <citation type="submission" date="2022-03" db="EMBL/GenBank/DDBJ databases">
        <title>Genomic Encyclopedia of Type Strains, Phase III (KMG-III): the genomes of soil and plant-associated and newly described type strains.</title>
        <authorList>
            <person name="Whitman W."/>
        </authorList>
    </citation>
    <scope>NUCLEOTIDE SEQUENCE</scope>
    <source>
        <strain evidence="3">ANL 6-2</strain>
    </source>
</reference>
<dbReference type="SUPFAM" id="SSF55073">
    <property type="entry name" value="Nucleotide cyclase"/>
    <property type="match status" value="1"/>
</dbReference>
<evidence type="ECO:0000313" key="3">
    <source>
        <dbReference type="EMBL" id="MCP1674717.1"/>
    </source>
</evidence>
<dbReference type="Gene3D" id="3.30.70.270">
    <property type="match status" value="1"/>
</dbReference>
<keyword evidence="4" id="KW-1185">Reference proteome</keyword>
<proteinExistence type="predicted"/>
<dbReference type="Pfam" id="PF00990">
    <property type="entry name" value="GGDEF"/>
    <property type="match status" value="1"/>
</dbReference>
<dbReference type="InterPro" id="IPR043128">
    <property type="entry name" value="Rev_trsase/Diguanyl_cyclase"/>
</dbReference>
<dbReference type="InterPro" id="IPR000160">
    <property type="entry name" value="GGDEF_dom"/>
</dbReference>
<comment type="caution">
    <text evidence="3">The sequence shown here is derived from an EMBL/GenBank/DDBJ whole genome shotgun (WGS) entry which is preliminary data.</text>
</comment>
<dbReference type="EMBL" id="JALJXV010000004">
    <property type="protein sequence ID" value="MCP1674717.1"/>
    <property type="molecule type" value="Genomic_DNA"/>
</dbReference>
<dbReference type="AlphaFoldDB" id="A0AAE3G3G7"/>
<dbReference type="SMART" id="SM00267">
    <property type="entry name" value="GGDEF"/>
    <property type="match status" value="1"/>
</dbReference>
<feature type="domain" description="GGDEF" evidence="2">
    <location>
        <begin position="168"/>
        <end position="336"/>
    </location>
</feature>
<name>A0AAE3G3G7_9GAMM</name>
<sequence length="345" mass="37849">MTALEHDVYKHPAMEQGEGGRGNEVLQLARRIAEQALRLDEPAWDRLVLRALMELTSGVGALMVWHGARRSGYPHDVVYRLGDIPPDYQPGESPQVVTLVELDPDLQIGPALLLIPLHAEERSLGAIHLMLPHRHHVDVPESALAMLGGLIGYARLQVTPAGLSGAGQVPDPATLPASFTDPVTGLFTTGHFHTTLTAELERASRYGDCLSLLLMRFQDDVDGLDSADRERLLATWGIMLPGLLRRMDHAFALEEDTFAVILPRCQERGLRLRGEALQQAFERLVGQWDGAAECRLRLCQGGAEYQRGEPAAALLEQAVMSLAHVCETGGSRLVMLRHPLPEDDS</sequence>
<accession>A0AAE3G3G7</accession>
<feature type="compositionally biased region" description="Basic and acidic residues" evidence="1">
    <location>
        <begin position="1"/>
        <end position="13"/>
    </location>
</feature>
<gene>
    <name evidence="3" type="ORF">J2T57_001855</name>
</gene>
<dbReference type="InterPro" id="IPR029787">
    <property type="entry name" value="Nucleotide_cyclase"/>
</dbReference>